<gene>
    <name evidence="8" type="ORF">PGLA1383_LOCUS35994</name>
</gene>
<feature type="compositionally biased region" description="Low complexity" evidence="5">
    <location>
        <begin position="51"/>
        <end position="67"/>
    </location>
</feature>
<keyword evidence="9" id="KW-1185">Reference proteome</keyword>
<evidence type="ECO:0000256" key="2">
    <source>
        <dbReference type="ARBA" id="ARBA00022771"/>
    </source>
</evidence>
<dbReference type="PROSITE" id="PS50178">
    <property type="entry name" value="ZF_FYVE"/>
    <property type="match status" value="1"/>
</dbReference>
<dbReference type="Proteomes" id="UP000654075">
    <property type="component" value="Unassembled WGS sequence"/>
</dbReference>
<evidence type="ECO:0000256" key="4">
    <source>
        <dbReference type="PROSITE-ProRule" id="PRU00175"/>
    </source>
</evidence>
<dbReference type="SUPFAM" id="SSF57903">
    <property type="entry name" value="FYVE/PHD zinc finger"/>
    <property type="match status" value="1"/>
</dbReference>
<dbReference type="PROSITE" id="PS50089">
    <property type="entry name" value="ZF_RING_2"/>
    <property type="match status" value="1"/>
</dbReference>
<feature type="domain" description="RING-type" evidence="6">
    <location>
        <begin position="787"/>
        <end position="826"/>
    </location>
</feature>
<dbReference type="InterPro" id="IPR017455">
    <property type="entry name" value="Znf_FYVE-rel"/>
</dbReference>
<dbReference type="SUPFAM" id="SSF56672">
    <property type="entry name" value="DNA/RNA polymerases"/>
    <property type="match status" value="1"/>
</dbReference>
<evidence type="ECO:0000313" key="9">
    <source>
        <dbReference type="Proteomes" id="UP000654075"/>
    </source>
</evidence>
<dbReference type="SUPFAM" id="SSF57850">
    <property type="entry name" value="RING/U-box"/>
    <property type="match status" value="1"/>
</dbReference>
<evidence type="ECO:0000313" key="8">
    <source>
        <dbReference type="EMBL" id="CAE8618367.1"/>
    </source>
</evidence>
<dbReference type="InterPro" id="IPR011011">
    <property type="entry name" value="Znf_FYVE_PHD"/>
</dbReference>
<feature type="compositionally biased region" description="Polar residues" evidence="5">
    <location>
        <begin position="32"/>
        <end position="43"/>
    </location>
</feature>
<feature type="compositionally biased region" description="Basic and acidic residues" evidence="5">
    <location>
        <begin position="1773"/>
        <end position="1791"/>
    </location>
</feature>
<accession>A0A813FV91</accession>
<evidence type="ECO:0000259" key="6">
    <source>
        <dbReference type="PROSITE" id="PS50089"/>
    </source>
</evidence>
<dbReference type="PANTHER" id="PTHR33050">
    <property type="entry name" value="REVERSE TRANSCRIPTASE DOMAIN-CONTAINING PROTEIN"/>
    <property type="match status" value="1"/>
</dbReference>
<dbReference type="Gene3D" id="3.30.40.10">
    <property type="entry name" value="Zinc/RING finger domain, C3HC4 (zinc finger)"/>
    <property type="match status" value="2"/>
</dbReference>
<organism evidence="8 9">
    <name type="scientific">Polarella glacialis</name>
    <name type="common">Dinoflagellate</name>
    <dbReference type="NCBI Taxonomy" id="89957"/>
    <lineage>
        <taxon>Eukaryota</taxon>
        <taxon>Sar</taxon>
        <taxon>Alveolata</taxon>
        <taxon>Dinophyceae</taxon>
        <taxon>Suessiales</taxon>
        <taxon>Suessiaceae</taxon>
        <taxon>Polarella</taxon>
    </lineage>
</organism>
<protein>
    <submittedName>
        <fullName evidence="8">Uncharacterized protein</fullName>
    </submittedName>
</protein>
<keyword evidence="1" id="KW-0479">Metal-binding</keyword>
<dbReference type="InterPro" id="IPR000306">
    <property type="entry name" value="Znf_FYVE"/>
</dbReference>
<dbReference type="InterPro" id="IPR013083">
    <property type="entry name" value="Znf_RING/FYVE/PHD"/>
</dbReference>
<keyword evidence="3" id="KW-0862">Zinc</keyword>
<dbReference type="InterPro" id="IPR001841">
    <property type="entry name" value="Znf_RING"/>
</dbReference>
<evidence type="ECO:0000256" key="5">
    <source>
        <dbReference type="SAM" id="MobiDB-lite"/>
    </source>
</evidence>
<dbReference type="Pfam" id="PF13639">
    <property type="entry name" value="zf-RING_2"/>
    <property type="match status" value="1"/>
</dbReference>
<dbReference type="InterPro" id="IPR043502">
    <property type="entry name" value="DNA/RNA_pol_sf"/>
</dbReference>
<dbReference type="SMART" id="SM00064">
    <property type="entry name" value="FYVE"/>
    <property type="match status" value="1"/>
</dbReference>
<reference evidence="8" key="1">
    <citation type="submission" date="2021-02" db="EMBL/GenBank/DDBJ databases">
        <authorList>
            <person name="Dougan E. K."/>
            <person name="Rhodes N."/>
            <person name="Thang M."/>
            <person name="Chan C."/>
        </authorList>
    </citation>
    <scope>NUCLEOTIDE SEQUENCE</scope>
</reference>
<evidence type="ECO:0000259" key="7">
    <source>
        <dbReference type="PROSITE" id="PS50178"/>
    </source>
</evidence>
<dbReference type="GO" id="GO:0008270">
    <property type="term" value="F:zinc ion binding"/>
    <property type="evidence" value="ECO:0007669"/>
    <property type="project" value="UniProtKB-KW"/>
</dbReference>
<feature type="domain" description="FYVE-type" evidence="7">
    <location>
        <begin position="152"/>
        <end position="212"/>
    </location>
</feature>
<dbReference type="Pfam" id="PF01363">
    <property type="entry name" value="FYVE"/>
    <property type="match status" value="1"/>
</dbReference>
<name>A0A813FV91_POLGL</name>
<dbReference type="EMBL" id="CAJNNV010026503">
    <property type="protein sequence ID" value="CAE8618367.1"/>
    <property type="molecule type" value="Genomic_DNA"/>
</dbReference>
<feature type="region of interest" description="Disordered" evidence="5">
    <location>
        <begin position="1"/>
        <end position="119"/>
    </location>
</feature>
<dbReference type="CDD" id="cd00065">
    <property type="entry name" value="FYVE_like_SF"/>
    <property type="match status" value="1"/>
</dbReference>
<dbReference type="PANTHER" id="PTHR33050:SF7">
    <property type="entry name" value="RIBONUCLEASE H"/>
    <property type="match status" value="1"/>
</dbReference>
<comment type="caution">
    <text evidence="8">The sequence shown here is derived from an EMBL/GenBank/DDBJ whole genome shotgun (WGS) entry which is preliminary data.</text>
</comment>
<sequence>MAYAPQGAPIGSAEATSKAPLRCGLSRGTDATDLTNATDSAAANFTRLRRGLPGPVLRPAISGGAPAAGPPAPPDRSPRDKGGSIARAQQPSNPFDGGSELDLSEGPRAGLTDAPVSGVSDDAAESLLSPAGDAAESLLSPAGDGERASGSFQNAEVCAVCEAALAKRLMRPRHHCRICGSSVCAACSPSSVQMEGESALQRVCAPCVRQLPRLPEMTERLQRLGAALVCIGSCDEVPATESQPPGPRVGLEDSMVVCESAVTTLEDLRDSCRAATTRLEGFKLHLERAEVAVASEQQARATAEASAAADRQARLASEAALEQLRQDFIELRAQEAAMRALAERAEIDVAGERMALRELEAVRGALEAKLAYSTEALEQSARELRGMPQRHLADASTPAPCSFADGTQGEQLMADPRQVRSTCVDQCRACSSYNLTGAEPSALDSCRSSKPRKLAVNTIACTFPVLLELVRMTCSMLSLLPNLLCCRRVFRDASLWDTRCLCIAHSLQYQHFQPLVGIMFCKEAATNTMELVVIREDSDIPKFVAIKCKTRFEEKVIKFRLPERAVPANFTPKKTKVLCKGTRIAKYFGECEVSTRSVEFSIKLFDCGHFYLKQTLPGSGASPYWVIFEGRYERTEKGLALEYLFRYSWQIAKTRLMPEFALEAVPKDHRSRLAWCGEMSEQLLNGTVPSIVGEDPFCWIEICREPDVVGKGKARFNEEGDDVPAKPEPPAEDEAVSELASAFFYILGCVCVCAMAEFDSDGTPGSDIETATPQNMILGWSLDLGFCAICMDPVTNSGYVRCKQHYFHAACAETAVLSDSRCPLCRLDWSIFSEGGPFLGGSGPLESHWVVESRFLQPDTADDATLAASLQSPAVEGEESTRNDHDEAMVRWATEQAVSVLQSVAFMQAVDFSSQPAQWRPQPPGPRRPNTQFSDSLVRAPMLPAPAFSRPRPGPLALHDSSRARPAPYFHRGPQLDRVPAWLAQPAQTASMNSVSEVQQGNIMQPAAGTLATRYQVRRTVRARTTAQQPSGPQESLQQLSASAHGRLIAEWVALAVQTGGSLVSSLPAEDDVSLLFSRRSEGTLRQYLGGWHAWARWATDSTISLNDPTQAQVFDYIKALSAEIRHGRGRQRSAGAQAVVASMRFMAGRIRLTSLLAGLDSPMVNAWLHSGASATVAPRTEASPLPLFVVLCLESTIADATDPEEILFLGCVLLMVVASLRWSDAQRVLIDKLSLVDHILRGWSWRTKTSRGGMPWAFLATGFTGRGWVSKWWDCVQSWRQREPESDFLVPMSSSPMTYTQALTKFRRFLHTRCNMSLDEAAGFTLHGCKCTFISWGHQLNAAPEWIRAQGHHREAGARAMAVLYSRDDTLDALRLQRLVFTRVASGWRPLTSIGRGSAPPVAERSLGITLVLPPSIPQVLAPGFDFVPPTAQSAEISDDPVSSEEEICVASPTEARAAPAYARLWAAGSIPWHKKATSITVLFLANPETPLHVPGVLRKHRITVTCGRAAVPAAVQARIMTDGYTTTDIWRLSFQEAEVLMLYVRMVLVRAPSTMATSSSSALALPDRDVHKRISAEVRRELEMNFRCAYPGNPLGPEEAPGKQLLQTIFGQLSDNAFTWLPWKRLVCMAQENTLARAKDRSSSGEQRFLHIWADTQGFQDFDMLDDIGGSPARIRELLEIRGTTYAMVKASHLLPWVTYNKKLLAAYTKKPVDTVNFRGPTPQEAEDADMHALTDVFDLHRDGWTLEVSTSYRPFSQGLNLFLGQLGADEQRPEELNSQRQHEDEQGPKRQQVNSVPVATCVGLPMQAKAMGVLTTGALVGMPIAQASSAILSERTGNSASGVDSYSVGKPRLVLTTGAPAGIAAALVPSASGPGREAGKAPGVIGLGSAGKPCSLDQAEADRRGQRWLKDGGGLPSNGDWSLPREDKNCLKHLRALFLKRIAQWGLLPKLRQSMATKSDQPLLSEEQVAELRAEVTGLLKAEGVWEQLGPAPGQPFDLDICAGLAKLCKDADPSLPHLLRTGVPVGFFEVVPPSGIWRPAKDKASTGSQPLICEGVAVGKLGAVKADGEEPRLVGDSSVCEVSPACIFCETAENPSTWEVAEALRRNSGDKGASQLISIIIDVKSAHKRIMVREYDQGLMFFRVGETLYRYKVCHFGGRWSAWWWARTGAFLHRMLHRIVWRYHFGFIYVDDWLFLVPEEVAWLDACLLLLTLNVTGCPLSWAKVQVGPSVTYLGFGVNSLDRSLFLPADKIQKAVCFLQRLVPGARMKRTDLEEGIGFLLWVSSAAKHLRPWLAAFFLNLHKATLKPKRFSVEQIRELADAVDASMKISRPCVQSDVRVGWRIHSVGTWKARSVRDLRTPPLKEGKVDITFGCTDSSKTRISMETAQAAAFWSRALVSCPATALCTEAVPLPGQGAADAWADSRTAGLGGWWSSSCTPEPWDIHWFKFEVTPADFPAFFHVSREAQCDISFYEALAQAILAQLRLAQLKTHDTKVGVKQWCDNTPAVGAAAKLFSSKTPMCWAMQALSHVLMKWHADACISHVAGERNDWADKLSRFREDKAQDLFHVMGPNKEVHFNLSSFLVEVWGPSAVAPVS</sequence>
<keyword evidence="2 4" id="KW-0863">Zinc-finger</keyword>
<dbReference type="InterPro" id="IPR052055">
    <property type="entry name" value="Hepadnavirus_pol/RT"/>
</dbReference>
<evidence type="ECO:0000256" key="1">
    <source>
        <dbReference type="ARBA" id="ARBA00022723"/>
    </source>
</evidence>
<evidence type="ECO:0000256" key="3">
    <source>
        <dbReference type="ARBA" id="ARBA00022833"/>
    </source>
</evidence>
<feature type="region of interest" description="Disordered" evidence="5">
    <location>
        <begin position="1773"/>
        <end position="1796"/>
    </location>
</feature>
<proteinExistence type="predicted"/>